<evidence type="ECO:0000259" key="1">
    <source>
        <dbReference type="Pfam" id="PF09423"/>
    </source>
</evidence>
<dbReference type="Proteomes" id="UP001065047">
    <property type="component" value="Unassembled WGS sequence"/>
</dbReference>
<dbReference type="InterPro" id="IPR038607">
    <property type="entry name" value="PhoD-like_sf"/>
</dbReference>
<dbReference type="Pfam" id="PF09423">
    <property type="entry name" value="PhoD"/>
    <property type="match status" value="1"/>
</dbReference>
<dbReference type="EMBL" id="BAPF01000029">
    <property type="protein sequence ID" value="GBQ80231.1"/>
    <property type="molecule type" value="Genomic_DNA"/>
</dbReference>
<proteinExistence type="predicted"/>
<comment type="caution">
    <text evidence="2">The sequence shown here is derived from an EMBL/GenBank/DDBJ whole genome shotgun (WGS) entry which is preliminary data.</text>
</comment>
<dbReference type="PANTHER" id="PTHR43606">
    <property type="entry name" value="PHOSPHATASE, PUTATIVE (AFU_ORTHOLOGUE AFUA_6G08710)-RELATED"/>
    <property type="match status" value="1"/>
</dbReference>
<dbReference type="PANTHER" id="PTHR43606:SF2">
    <property type="entry name" value="ALKALINE PHOSPHATASE FAMILY PROTEIN (AFU_ORTHOLOGUE AFUA_5G03860)"/>
    <property type="match status" value="1"/>
</dbReference>
<dbReference type="Gene3D" id="3.60.21.70">
    <property type="entry name" value="PhoD-like phosphatase"/>
    <property type="match status" value="1"/>
</dbReference>
<organism evidence="2 3">
    <name type="scientific">Acetobacter malorum DSM 14337</name>
    <dbReference type="NCBI Taxonomy" id="1307910"/>
    <lineage>
        <taxon>Bacteria</taxon>
        <taxon>Pseudomonadati</taxon>
        <taxon>Pseudomonadota</taxon>
        <taxon>Alphaproteobacteria</taxon>
        <taxon>Acetobacterales</taxon>
        <taxon>Acetobacteraceae</taxon>
        <taxon>Acetobacter</taxon>
    </lineage>
</organism>
<protein>
    <recommendedName>
        <fullName evidence="1">PhoD-like phosphatase metallophosphatase domain-containing protein</fullName>
    </recommendedName>
</protein>
<accession>A0ABQ0PTI3</accession>
<reference evidence="2" key="1">
    <citation type="submission" date="2013-04" db="EMBL/GenBank/DDBJ databases">
        <title>The genome sequencing project of 58 acetic acid bacteria.</title>
        <authorList>
            <person name="Okamoto-Kainuma A."/>
            <person name="Ishikawa M."/>
            <person name="Umino S."/>
            <person name="Koizumi Y."/>
            <person name="Shiwa Y."/>
            <person name="Yoshikawa H."/>
            <person name="Matsutani M."/>
            <person name="Matsushita K."/>
        </authorList>
    </citation>
    <scope>NUCLEOTIDE SEQUENCE</scope>
    <source>
        <strain evidence="2">DSM 14337</strain>
    </source>
</reference>
<gene>
    <name evidence="2" type="ORF">AA14337_1665</name>
</gene>
<keyword evidence="3" id="KW-1185">Reference proteome</keyword>
<feature type="domain" description="PhoD-like phosphatase metallophosphatase" evidence="1">
    <location>
        <begin position="2"/>
        <end position="145"/>
    </location>
</feature>
<name>A0ABQ0PTI3_9PROT</name>
<dbReference type="InterPro" id="IPR018946">
    <property type="entry name" value="PhoD-like_MPP"/>
</dbReference>
<evidence type="ECO:0000313" key="3">
    <source>
        <dbReference type="Proteomes" id="UP001065047"/>
    </source>
</evidence>
<sequence length="179" mass="20443">MQEQWLFEALKDRSVLWTVIAQDLMVASLRAPTPEHNGYRYWTDTWDGFQGARNRLTDALAYLSPPSPVIFSGDYHSHFVSEIRRRAHNVKSQIVAPEFLGSSITSFGPPYKNIVSVLPENPDIKFFDSRKRGYILSEFNRKYVKTVMRSIVDATNQNSPCSNSATFIVERGSPRLVQV</sequence>
<evidence type="ECO:0000313" key="2">
    <source>
        <dbReference type="EMBL" id="GBQ80231.1"/>
    </source>
</evidence>
<dbReference type="InterPro" id="IPR052900">
    <property type="entry name" value="Phospholipid_Metab_Enz"/>
</dbReference>